<dbReference type="AlphaFoldDB" id="A0A0C3K1C1"/>
<proteinExistence type="predicted"/>
<dbReference type="InParanoid" id="A0A0C3K1C1"/>
<evidence type="ECO:0000313" key="2">
    <source>
        <dbReference type="EMBL" id="KIO15218.1"/>
    </source>
</evidence>
<evidence type="ECO:0000256" key="1">
    <source>
        <dbReference type="SAM" id="MobiDB-lite"/>
    </source>
</evidence>
<sequence length="67" mass="7628">MGTISQERHLSKRSSATPITDNTRYRSSVTLENSMEDRVVPPKATGQPRETNWLPIKQGKTSWRDEA</sequence>
<reference evidence="3" key="2">
    <citation type="submission" date="2015-01" db="EMBL/GenBank/DDBJ databases">
        <title>Evolutionary Origins and Diversification of the Mycorrhizal Mutualists.</title>
        <authorList>
            <consortium name="DOE Joint Genome Institute"/>
            <consortium name="Mycorrhizal Genomics Consortium"/>
            <person name="Kohler A."/>
            <person name="Kuo A."/>
            <person name="Nagy L.G."/>
            <person name="Floudas D."/>
            <person name="Copeland A."/>
            <person name="Barry K.W."/>
            <person name="Cichocki N."/>
            <person name="Veneault-Fourrey C."/>
            <person name="LaButti K."/>
            <person name="Lindquist E.A."/>
            <person name="Lipzen A."/>
            <person name="Lundell T."/>
            <person name="Morin E."/>
            <person name="Murat C."/>
            <person name="Riley R."/>
            <person name="Ohm R."/>
            <person name="Sun H."/>
            <person name="Tunlid A."/>
            <person name="Henrissat B."/>
            <person name="Grigoriev I.V."/>
            <person name="Hibbett D.S."/>
            <person name="Martin F."/>
        </authorList>
    </citation>
    <scope>NUCLEOTIDE SEQUENCE [LARGE SCALE GENOMIC DNA]</scope>
    <source>
        <strain evidence="3">Marx 270</strain>
    </source>
</reference>
<keyword evidence="3" id="KW-1185">Reference proteome</keyword>
<dbReference type="HOGENOM" id="CLU_2813403_0_0_1"/>
<dbReference type="Proteomes" id="UP000054217">
    <property type="component" value="Unassembled WGS sequence"/>
</dbReference>
<accession>A0A0C3K1C1</accession>
<reference evidence="2 3" key="1">
    <citation type="submission" date="2014-04" db="EMBL/GenBank/DDBJ databases">
        <authorList>
            <consortium name="DOE Joint Genome Institute"/>
            <person name="Kuo A."/>
            <person name="Kohler A."/>
            <person name="Costa M.D."/>
            <person name="Nagy L.G."/>
            <person name="Floudas D."/>
            <person name="Copeland A."/>
            <person name="Barry K.W."/>
            <person name="Cichocki N."/>
            <person name="Veneault-Fourrey C."/>
            <person name="LaButti K."/>
            <person name="Lindquist E.A."/>
            <person name="Lipzen A."/>
            <person name="Lundell T."/>
            <person name="Morin E."/>
            <person name="Murat C."/>
            <person name="Sun H."/>
            <person name="Tunlid A."/>
            <person name="Henrissat B."/>
            <person name="Grigoriev I.V."/>
            <person name="Hibbett D.S."/>
            <person name="Martin F."/>
            <person name="Nordberg H.P."/>
            <person name="Cantor M.N."/>
            <person name="Hua S.X."/>
        </authorList>
    </citation>
    <scope>NUCLEOTIDE SEQUENCE [LARGE SCALE GENOMIC DNA]</scope>
    <source>
        <strain evidence="2 3">Marx 270</strain>
    </source>
</reference>
<feature type="compositionally biased region" description="Polar residues" evidence="1">
    <location>
        <begin position="13"/>
        <end position="33"/>
    </location>
</feature>
<feature type="region of interest" description="Disordered" evidence="1">
    <location>
        <begin position="1"/>
        <end position="67"/>
    </location>
</feature>
<protein>
    <submittedName>
        <fullName evidence="2">Uncharacterized protein</fullName>
    </submittedName>
</protein>
<organism evidence="2 3">
    <name type="scientific">Pisolithus tinctorius Marx 270</name>
    <dbReference type="NCBI Taxonomy" id="870435"/>
    <lineage>
        <taxon>Eukaryota</taxon>
        <taxon>Fungi</taxon>
        <taxon>Dikarya</taxon>
        <taxon>Basidiomycota</taxon>
        <taxon>Agaricomycotina</taxon>
        <taxon>Agaricomycetes</taxon>
        <taxon>Agaricomycetidae</taxon>
        <taxon>Boletales</taxon>
        <taxon>Sclerodermatineae</taxon>
        <taxon>Pisolithaceae</taxon>
        <taxon>Pisolithus</taxon>
    </lineage>
</organism>
<gene>
    <name evidence="2" type="ORF">M404DRAFT_991936</name>
</gene>
<name>A0A0C3K1C1_PISTI</name>
<evidence type="ECO:0000313" key="3">
    <source>
        <dbReference type="Proteomes" id="UP000054217"/>
    </source>
</evidence>
<dbReference type="EMBL" id="KN831944">
    <property type="protein sequence ID" value="KIO15218.1"/>
    <property type="molecule type" value="Genomic_DNA"/>
</dbReference>